<feature type="transmembrane region" description="Helical" evidence="6">
    <location>
        <begin position="453"/>
        <end position="475"/>
    </location>
</feature>
<comment type="subcellular location">
    <subcellularLocation>
        <location evidence="1">Membrane</location>
        <topology evidence="1">Multi-pass membrane protein</topology>
    </subcellularLocation>
</comment>
<feature type="transmembrane region" description="Helical" evidence="6">
    <location>
        <begin position="216"/>
        <end position="233"/>
    </location>
</feature>
<dbReference type="Gene3D" id="1.20.1250.20">
    <property type="entry name" value="MFS general substrate transporter like domains"/>
    <property type="match status" value="1"/>
</dbReference>
<evidence type="ECO:0000256" key="2">
    <source>
        <dbReference type="ARBA" id="ARBA00022692"/>
    </source>
</evidence>
<reference evidence="8 9" key="1">
    <citation type="submission" date="2019-12" db="EMBL/GenBank/DDBJ databases">
        <title>Draft genome sequence of the ascomycete Xylaria multiplex DSM 110363.</title>
        <authorList>
            <person name="Buettner E."/>
            <person name="Kellner H."/>
        </authorList>
    </citation>
    <scope>NUCLEOTIDE SEQUENCE [LARGE SCALE GENOMIC DNA]</scope>
    <source>
        <strain evidence="8 9">DSM 110363</strain>
    </source>
</reference>
<feature type="transmembrane region" description="Helical" evidence="6">
    <location>
        <begin position="63"/>
        <end position="87"/>
    </location>
</feature>
<feature type="transmembrane region" description="Helical" evidence="6">
    <location>
        <begin position="425"/>
        <end position="447"/>
    </location>
</feature>
<evidence type="ECO:0000256" key="4">
    <source>
        <dbReference type="ARBA" id="ARBA00023136"/>
    </source>
</evidence>
<evidence type="ECO:0000313" key="9">
    <source>
        <dbReference type="Proteomes" id="UP000481858"/>
    </source>
</evidence>
<dbReference type="PROSITE" id="PS50850">
    <property type="entry name" value="MFS"/>
    <property type="match status" value="1"/>
</dbReference>
<dbReference type="SUPFAM" id="SSF103473">
    <property type="entry name" value="MFS general substrate transporter"/>
    <property type="match status" value="1"/>
</dbReference>
<name>A0A7C8IUZ1_9PEZI</name>
<dbReference type="InterPro" id="IPR020846">
    <property type="entry name" value="MFS_dom"/>
</dbReference>
<dbReference type="PANTHER" id="PTHR23502">
    <property type="entry name" value="MAJOR FACILITATOR SUPERFAMILY"/>
    <property type="match status" value="1"/>
</dbReference>
<feature type="transmembrane region" description="Helical" evidence="6">
    <location>
        <begin position="318"/>
        <end position="339"/>
    </location>
</feature>
<feature type="transmembrane region" description="Helical" evidence="6">
    <location>
        <begin position="360"/>
        <end position="379"/>
    </location>
</feature>
<dbReference type="PROSITE" id="PS00216">
    <property type="entry name" value="SUGAR_TRANSPORT_1"/>
    <property type="match status" value="1"/>
</dbReference>
<evidence type="ECO:0000256" key="6">
    <source>
        <dbReference type="SAM" id="Phobius"/>
    </source>
</evidence>
<keyword evidence="9" id="KW-1185">Reference proteome</keyword>
<gene>
    <name evidence="8" type="ORF">GQX73_g6515</name>
</gene>
<keyword evidence="3 6" id="KW-1133">Transmembrane helix</keyword>
<feature type="transmembrane region" description="Helical" evidence="6">
    <location>
        <begin position="391"/>
        <end position="413"/>
    </location>
</feature>
<dbReference type="InterPro" id="IPR011701">
    <property type="entry name" value="MFS"/>
</dbReference>
<dbReference type="EMBL" id="WUBL01000075">
    <property type="protein sequence ID" value="KAF2967062.1"/>
    <property type="molecule type" value="Genomic_DNA"/>
</dbReference>
<dbReference type="GO" id="GO:0140115">
    <property type="term" value="P:export across plasma membrane"/>
    <property type="evidence" value="ECO:0007669"/>
    <property type="project" value="UniProtKB-ARBA"/>
</dbReference>
<dbReference type="Proteomes" id="UP000481858">
    <property type="component" value="Unassembled WGS sequence"/>
</dbReference>
<protein>
    <recommendedName>
        <fullName evidence="7">Major facilitator superfamily (MFS) profile domain-containing protein</fullName>
    </recommendedName>
</protein>
<dbReference type="GO" id="GO:0042908">
    <property type="term" value="P:xenobiotic transport"/>
    <property type="evidence" value="ECO:0007669"/>
    <property type="project" value="UniProtKB-ARBA"/>
</dbReference>
<dbReference type="InParanoid" id="A0A7C8IUZ1"/>
<keyword evidence="2 6" id="KW-0812">Transmembrane</keyword>
<dbReference type="InterPro" id="IPR036259">
    <property type="entry name" value="MFS_trans_sf"/>
</dbReference>
<accession>A0A7C8IUZ1</accession>
<dbReference type="GO" id="GO:0015606">
    <property type="term" value="F:spermidine transmembrane transporter activity"/>
    <property type="evidence" value="ECO:0007669"/>
    <property type="project" value="TreeGrafter"/>
</dbReference>
<feature type="region of interest" description="Disordered" evidence="5">
    <location>
        <begin position="1"/>
        <end position="31"/>
    </location>
</feature>
<feature type="domain" description="Major facilitator superfamily (MFS) profile" evidence="7">
    <location>
        <begin position="56"/>
        <end position="479"/>
    </location>
</feature>
<dbReference type="Pfam" id="PF07690">
    <property type="entry name" value="MFS_1"/>
    <property type="match status" value="1"/>
</dbReference>
<dbReference type="GO" id="GO:0000297">
    <property type="term" value="F:spermine transmembrane transporter activity"/>
    <property type="evidence" value="ECO:0007669"/>
    <property type="project" value="TreeGrafter"/>
</dbReference>
<evidence type="ECO:0000259" key="7">
    <source>
        <dbReference type="PROSITE" id="PS50850"/>
    </source>
</evidence>
<feature type="transmembrane region" description="Helical" evidence="6">
    <location>
        <begin position="123"/>
        <end position="141"/>
    </location>
</feature>
<sequence>MADDVVSLGPDVRLQSNEKKEPSPLSPKQETLASDLDWDIPDDPDNPRNWPLWQRILHSAIPAVWSFGLCAGISSLVAAIPLLQLQFGLSRNVALLPVTVYTVGFSIGPCIASPISELYGRRCIYWTNLPMLIIFNAIAAASNNFVVLVLFRFLAGVSGSGVLAVAAGSLSDIWDTRNAGRVGVPYILAPFLGPSLGPLIGAYILEQYDNDWKWSIWVLLLILAPVALTLPLMKETSKSRILYLRHKKHSKGSLEMTSSSRIKTIQMGLLRPLHMAVFEPLSLLLGLYTSYSFAMIFSFFGSYAYVYSTIYHFNAREIGLCYIPVVVGFLLAVLTFAYFDVTKYQKVLQLKGVVPPEHRLYAALFGSGLVPVGLFWYSWAPREGVHWVAPVLAGVPVGWGTLTGFLSVIAYIVDVYGSTNSASAVAANGIFRFLLGAAFPQFIIQLYKSSIGIHWAGSIFAFLSLVLVPVPWFFFYRGRHLRQQSPYATNKS</sequence>
<feature type="transmembrane region" description="Helical" evidence="6">
    <location>
        <begin position="182"/>
        <end position="204"/>
    </location>
</feature>
<proteinExistence type="predicted"/>
<organism evidence="8 9">
    <name type="scientific">Xylaria multiplex</name>
    <dbReference type="NCBI Taxonomy" id="323545"/>
    <lineage>
        <taxon>Eukaryota</taxon>
        <taxon>Fungi</taxon>
        <taxon>Dikarya</taxon>
        <taxon>Ascomycota</taxon>
        <taxon>Pezizomycotina</taxon>
        <taxon>Sordariomycetes</taxon>
        <taxon>Xylariomycetidae</taxon>
        <taxon>Xylariales</taxon>
        <taxon>Xylariaceae</taxon>
        <taxon>Xylaria</taxon>
    </lineage>
</organism>
<dbReference type="AlphaFoldDB" id="A0A7C8IUZ1"/>
<dbReference type="InterPro" id="IPR005829">
    <property type="entry name" value="Sugar_transporter_CS"/>
</dbReference>
<dbReference type="OrthoDB" id="3357846at2759"/>
<comment type="caution">
    <text evidence="8">The sequence shown here is derived from an EMBL/GenBank/DDBJ whole genome shotgun (WGS) entry which is preliminary data.</text>
</comment>
<evidence type="ECO:0000313" key="8">
    <source>
        <dbReference type="EMBL" id="KAF2967062.1"/>
    </source>
</evidence>
<dbReference type="CDD" id="cd17323">
    <property type="entry name" value="MFS_Tpo1_MDR_like"/>
    <property type="match status" value="1"/>
</dbReference>
<dbReference type="GO" id="GO:0005886">
    <property type="term" value="C:plasma membrane"/>
    <property type="evidence" value="ECO:0007669"/>
    <property type="project" value="TreeGrafter"/>
</dbReference>
<feature type="transmembrane region" description="Helical" evidence="6">
    <location>
        <begin position="93"/>
        <end position="111"/>
    </location>
</feature>
<evidence type="ECO:0000256" key="1">
    <source>
        <dbReference type="ARBA" id="ARBA00004141"/>
    </source>
</evidence>
<feature type="transmembrane region" description="Helical" evidence="6">
    <location>
        <begin position="281"/>
        <end position="306"/>
    </location>
</feature>
<evidence type="ECO:0000256" key="5">
    <source>
        <dbReference type="SAM" id="MobiDB-lite"/>
    </source>
</evidence>
<keyword evidence="4 6" id="KW-0472">Membrane</keyword>
<feature type="transmembrane region" description="Helical" evidence="6">
    <location>
        <begin position="147"/>
        <end position="170"/>
    </location>
</feature>
<evidence type="ECO:0000256" key="3">
    <source>
        <dbReference type="ARBA" id="ARBA00022989"/>
    </source>
</evidence>
<dbReference type="PANTHER" id="PTHR23502:SF182">
    <property type="entry name" value="POLYAMINE TRANSPORTER, PUTATIVE-RELATED"/>
    <property type="match status" value="1"/>
</dbReference>